<reference evidence="3 4" key="1">
    <citation type="submission" date="2017-05" db="EMBL/GenBank/DDBJ databases">
        <title>Vagococcus spp. assemblies.</title>
        <authorList>
            <person name="Gulvik C.A."/>
        </authorList>
    </citation>
    <scope>NUCLEOTIDE SEQUENCE [LARGE SCALE GENOMIC DNA]</scope>
    <source>
        <strain evidence="3 4">CCUG 51432</strain>
    </source>
</reference>
<evidence type="ECO:0000313" key="4">
    <source>
        <dbReference type="Proteomes" id="UP000287605"/>
    </source>
</evidence>
<evidence type="ECO:0000259" key="2">
    <source>
        <dbReference type="Pfam" id="PF13349"/>
    </source>
</evidence>
<feature type="domain" description="DUF4097" evidence="2">
    <location>
        <begin position="51"/>
        <end position="314"/>
    </location>
</feature>
<dbReference type="Proteomes" id="UP000287605">
    <property type="component" value="Unassembled WGS sequence"/>
</dbReference>
<name>A0A430AYD0_9ENTE</name>
<feature type="transmembrane region" description="Helical" evidence="1">
    <location>
        <begin position="7"/>
        <end position="27"/>
    </location>
</feature>
<keyword evidence="1" id="KW-1133">Transmembrane helix</keyword>
<accession>A0A430AYD0</accession>
<evidence type="ECO:0000313" key="3">
    <source>
        <dbReference type="EMBL" id="RSU13081.1"/>
    </source>
</evidence>
<organism evidence="3 4">
    <name type="scientific">Vagococcus elongatus</name>
    <dbReference type="NCBI Taxonomy" id="180344"/>
    <lineage>
        <taxon>Bacteria</taxon>
        <taxon>Bacillati</taxon>
        <taxon>Bacillota</taxon>
        <taxon>Bacilli</taxon>
        <taxon>Lactobacillales</taxon>
        <taxon>Enterococcaceae</taxon>
        <taxon>Vagococcus</taxon>
    </lineage>
</organism>
<proteinExistence type="predicted"/>
<protein>
    <recommendedName>
        <fullName evidence="2">DUF4097 domain-containing protein</fullName>
    </recommendedName>
</protein>
<dbReference type="Pfam" id="PF13349">
    <property type="entry name" value="DUF4097"/>
    <property type="match status" value="1"/>
</dbReference>
<dbReference type="OrthoDB" id="2588856at2"/>
<dbReference type="AlphaFoldDB" id="A0A430AYD0"/>
<comment type="caution">
    <text evidence="3">The sequence shown here is derived from an EMBL/GenBank/DDBJ whole genome shotgun (WGS) entry which is preliminary data.</text>
</comment>
<evidence type="ECO:0000256" key="1">
    <source>
        <dbReference type="SAM" id="Phobius"/>
    </source>
</evidence>
<sequence>MKKSTKYLLIIAVFAIVVGAVGVGIGIGQVNEDRLNVDLALKKDIEELTLRIDNTSEIDLHINQSETDHMTISDRFMPTNASYEFNEKGKTAELIFKFEKNNSLPEGVQLGISSGNELEVTIPDSVKKLHIQSDSNQQTYLNISQLALDKLSMGVTKTESHLYDTAIQELEVTADSGSFHLNDSNVTGKSTIKGKSAHIVLERSTLAEDAQITSQSGDIQLWNVTAKDLSLENNKGDTTLEEIKGPVKVTSETGDIYYAASKLTHDVELTSKNGKVISVLRDKAKSQTKIQVKNSPDVLLFNEEKMTVDNEKAEHTMTLQSDLGIVRVYELLPIGYDEETGEIVLDKDADDETIDHYRIDGEDETAMENSRIDFHNEYWPNYQIFEIYYHY</sequence>
<keyword evidence="1" id="KW-0812">Transmembrane</keyword>
<dbReference type="RefSeq" id="WP_126808126.1">
    <property type="nucleotide sequence ID" value="NZ_NGKA01000006.1"/>
</dbReference>
<dbReference type="EMBL" id="NGKA01000006">
    <property type="protein sequence ID" value="RSU13081.1"/>
    <property type="molecule type" value="Genomic_DNA"/>
</dbReference>
<keyword evidence="4" id="KW-1185">Reference proteome</keyword>
<gene>
    <name evidence="3" type="ORF">CBF29_05275</name>
</gene>
<keyword evidence="1" id="KW-0472">Membrane</keyword>
<dbReference type="InterPro" id="IPR025164">
    <property type="entry name" value="Toastrack_DUF4097"/>
</dbReference>